<organism evidence="4 5">
    <name type="scientific">candidate division TA06 bacterium DG_26</name>
    <dbReference type="NCBI Taxonomy" id="1703771"/>
    <lineage>
        <taxon>Bacteria</taxon>
        <taxon>Bacteria division TA06</taxon>
    </lineage>
</organism>
<name>A0A0S7WGQ1_UNCT6</name>
<dbReference type="GO" id="GO:0009279">
    <property type="term" value="C:cell outer membrane"/>
    <property type="evidence" value="ECO:0007669"/>
    <property type="project" value="UniProtKB-SubCell"/>
</dbReference>
<comment type="caution">
    <text evidence="4">The sequence shown here is derived from an EMBL/GenBank/DDBJ whole genome shotgun (WGS) entry which is preliminary data.</text>
</comment>
<comment type="subcellular location">
    <subcellularLocation>
        <location evidence="1">Cell outer membrane</location>
    </subcellularLocation>
</comment>
<dbReference type="EMBL" id="LIZT01000064">
    <property type="protein sequence ID" value="KPJ49307.1"/>
    <property type="molecule type" value="Genomic_DNA"/>
</dbReference>
<evidence type="ECO:0000256" key="1">
    <source>
        <dbReference type="ARBA" id="ARBA00004442"/>
    </source>
</evidence>
<dbReference type="InterPro" id="IPR036942">
    <property type="entry name" value="Beta-barrel_TonB_sf"/>
</dbReference>
<keyword evidence="3" id="KW-0998">Cell outer membrane</keyword>
<dbReference type="Proteomes" id="UP000051124">
    <property type="component" value="Unassembled WGS sequence"/>
</dbReference>
<dbReference type="SUPFAM" id="SSF56935">
    <property type="entry name" value="Porins"/>
    <property type="match status" value="1"/>
</dbReference>
<dbReference type="AlphaFoldDB" id="A0A0S7WGQ1"/>
<reference evidence="4 5" key="1">
    <citation type="journal article" date="2015" name="Microbiome">
        <title>Genomic resolution of linkages in carbon, nitrogen, and sulfur cycling among widespread estuary sediment bacteria.</title>
        <authorList>
            <person name="Baker B.J."/>
            <person name="Lazar C.S."/>
            <person name="Teske A.P."/>
            <person name="Dick G.J."/>
        </authorList>
    </citation>
    <scope>NUCLEOTIDE SEQUENCE [LARGE SCALE GENOMIC DNA]</scope>
    <source>
        <strain evidence="4">DG_26</strain>
    </source>
</reference>
<proteinExistence type="predicted"/>
<accession>A0A0S7WGQ1</accession>
<evidence type="ECO:0000256" key="3">
    <source>
        <dbReference type="ARBA" id="ARBA00023237"/>
    </source>
</evidence>
<sequence length="454" mass="51353">MFWCIISASFGVEEDEVTPEIPFVSPFSLKDLAHRMREKSSHGEACLVARLSSALDYQLALEGRSRAMEIDVEGSVEMLRDEDFAPNRKRKADLEIALPIGNSWTLVRGNYYMWERNGEFSLQKNSRSVCAEAGTDSRDWGINCSARVGSAVLEGGTARAAGACLRVSRDYGTGRLYSSINYSRETAYGSTRALGCFEIGNVLSVHDRFLLGGGVYVGGWDRLRIFPRIRIVGTDGGRFLVKTEYAPRVQLIGSDEYARMEFSVGGVPREEVHQFEWSGELVWFLNALNSIGTRVDFEAVRDPVIWEWDSLRHHLTPYSFEEYSRRTAGIWIEGGYRDLVNWYMDGNVSRCIDGQGDQIPNCPLSESEIRLEVYPDPFVLRLDAHHLGKRFMQREERVVLGGVFLLSVSLGLRWERACIAVGLENLTDEKYELFPDLLHKGRKYVAEIGLTTPR</sequence>
<evidence type="ECO:0000256" key="2">
    <source>
        <dbReference type="ARBA" id="ARBA00023136"/>
    </source>
</evidence>
<gene>
    <name evidence="4" type="ORF">AMJ40_05820</name>
</gene>
<protein>
    <submittedName>
        <fullName evidence="4">Uncharacterized protein</fullName>
    </submittedName>
</protein>
<dbReference type="Gene3D" id="2.40.170.20">
    <property type="entry name" value="TonB-dependent receptor, beta-barrel domain"/>
    <property type="match status" value="1"/>
</dbReference>
<evidence type="ECO:0000313" key="4">
    <source>
        <dbReference type="EMBL" id="KPJ49307.1"/>
    </source>
</evidence>
<evidence type="ECO:0000313" key="5">
    <source>
        <dbReference type="Proteomes" id="UP000051124"/>
    </source>
</evidence>
<keyword evidence="2" id="KW-0472">Membrane</keyword>